<accession>A0A328U3I1</accession>
<evidence type="ECO:0000256" key="6">
    <source>
        <dbReference type="ARBA" id="ARBA00023136"/>
    </source>
</evidence>
<dbReference type="Gene3D" id="1.10.3720.10">
    <property type="entry name" value="MetI-like"/>
    <property type="match status" value="1"/>
</dbReference>
<gene>
    <name evidence="9" type="ORF">DL346_01270</name>
</gene>
<dbReference type="GO" id="GO:0055085">
    <property type="term" value="P:transmembrane transport"/>
    <property type="evidence" value="ECO:0007669"/>
    <property type="project" value="InterPro"/>
</dbReference>
<dbReference type="PANTHER" id="PTHR43744">
    <property type="entry name" value="ABC TRANSPORTER PERMEASE PROTEIN MG189-RELATED-RELATED"/>
    <property type="match status" value="1"/>
</dbReference>
<feature type="transmembrane region" description="Helical" evidence="7">
    <location>
        <begin position="28"/>
        <end position="53"/>
    </location>
</feature>
<feature type="transmembrane region" description="Helical" evidence="7">
    <location>
        <begin position="125"/>
        <end position="145"/>
    </location>
</feature>
<evidence type="ECO:0000256" key="2">
    <source>
        <dbReference type="ARBA" id="ARBA00022448"/>
    </source>
</evidence>
<keyword evidence="6 7" id="KW-0472">Membrane</keyword>
<evidence type="ECO:0000256" key="1">
    <source>
        <dbReference type="ARBA" id="ARBA00004651"/>
    </source>
</evidence>
<dbReference type="EMBL" id="QLUW01000001">
    <property type="protein sequence ID" value="RAP77160.1"/>
    <property type="molecule type" value="Genomic_DNA"/>
</dbReference>
<dbReference type="OrthoDB" id="9810086at2"/>
<feature type="transmembrane region" description="Helical" evidence="7">
    <location>
        <begin position="283"/>
        <end position="300"/>
    </location>
</feature>
<dbReference type="GO" id="GO:0005886">
    <property type="term" value="C:plasma membrane"/>
    <property type="evidence" value="ECO:0007669"/>
    <property type="project" value="UniProtKB-SubCell"/>
</dbReference>
<reference evidence="9 10" key="1">
    <citation type="submission" date="2018-06" db="EMBL/GenBank/DDBJ databases">
        <title>Paenibacillus montanisoli sp. nov., isolated from mountain area soil.</title>
        <authorList>
            <person name="Wu M."/>
        </authorList>
    </citation>
    <scope>NUCLEOTIDE SEQUENCE [LARGE SCALE GENOMIC DNA]</scope>
    <source>
        <strain evidence="9 10">RA17</strain>
    </source>
</reference>
<evidence type="ECO:0000256" key="7">
    <source>
        <dbReference type="SAM" id="Phobius"/>
    </source>
</evidence>
<evidence type="ECO:0000313" key="10">
    <source>
        <dbReference type="Proteomes" id="UP000249260"/>
    </source>
</evidence>
<keyword evidence="2" id="KW-0813">Transport</keyword>
<evidence type="ECO:0000313" key="9">
    <source>
        <dbReference type="EMBL" id="RAP77160.1"/>
    </source>
</evidence>
<keyword evidence="5 7" id="KW-1133">Transmembrane helix</keyword>
<comment type="caution">
    <text evidence="9">The sequence shown here is derived from an EMBL/GenBank/DDBJ whole genome shotgun (WGS) entry which is preliminary data.</text>
</comment>
<feature type="transmembrane region" description="Helical" evidence="7">
    <location>
        <begin position="90"/>
        <end position="113"/>
    </location>
</feature>
<evidence type="ECO:0000256" key="5">
    <source>
        <dbReference type="ARBA" id="ARBA00022989"/>
    </source>
</evidence>
<name>A0A328U3I1_9BACL</name>
<comment type="subcellular location">
    <subcellularLocation>
        <location evidence="1">Cell membrane</location>
        <topology evidence="1">Multi-pass membrane protein</topology>
    </subcellularLocation>
</comment>
<dbReference type="SUPFAM" id="SSF161098">
    <property type="entry name" value="MetI-like"/>
    <property type="match status" value="1"/>
</dbReference>
<proteinExistence type="predicted"/>
<sequence length="315" mass="34725">MADVLNTGTTLTVAASNPKNKLGLTASLSINIFFVIYSLLCIIPLLLLVMVSFSDEASIVRGGYKFWPDHFSLAAYRFLGQDIGQILHSYGISIIVTVAGTALSMIIIALYAYPISRPNFPQAKFFTFFAFFTMLFSGGLVPWYLVYVQVLDLKDTLGALIVPQIMSAFWVLVTRTFFQTTIPGQVLESAKIDGAGELRIFFQIVMPLSLPVLATVALFQTLSYWNDWFLSLVFITGEHNISVQYLMYKLMANIQFLANNTTAANAIASAGGMMNFPSETVRMAMVIVGIGPIILAYPFFQKYFIKGLTVGAVKG</sequence>
<dbReference type="CDD" id="cd06261">
    <property type="entry name" value="TM_PBP2"/>
    <property type="match status" value="1"/>
</dbReference>
<keyword evidence="10" id="KW-1185">Reference proteome</keyword>
<dbReference type="AlphaFoldDB" id="A0A328U3I1"/>
<keyword evidence="3" id="KW-1003">Cell membrane</keyword>
<dbReference type="Proteomes" id="UP000249260">
    <property type="component" value="Unassembled WGS sequence"/>
</dbReference>
<protein>
    <submittedName>
        <fullName evidence="9">Carbohydrate ABC transporter permease</fullName>
    </submittedName>
</protein>
<evidence type="ECO:0000256" key="3">
    <source>
        <dbReference type="ARBA" id="ARBA00022475"/>
    </source>
</evidence>
<dbReference type="InterPro" id="IPR035906">
    <property type="entry name" value="MetI-like_sf"/>
</dbReference>
<feature type="transmembrane region" description="Helical" evidence="7">
    <location>
        <begin position="198"/>
        <end position="222"/>
    </location>
</feature>
<dbReference type="PANTHER" id="PTHR43744:SF9">
    <property type="entry name" value="POLYGALACTURONAN_RHAMNOGALACTURONAN TRANSPORT SYSTEM PERMEASE PROTEIN YTCP"/>
    <property type="match status" value="1"/>
</dbReference>
<dbReference type="PROSITE" id="PS50928">
    <property type="entry name" value="ABC_TM1"/>
    <property type="match status" value="1"/>
</dbReference>
<feature type="domain" description="ABC transmembrane type-1" evidence="8">
    <location>
        <begin position="90"/>
        <end position="285"/>
    </location>
</feature>
<keyword evidence="4 7" id="KW-0812">Transmembrane</keyword>
<dbReference type="RefSeq" id="WP_112880246.1">
    <property type="nucleotide sequence ID" value="NZ_QLUW01000001.1"/>
</dbReference>
<organism evidence="9 10">
    <name type="scientific">Paenibacillus montanisoli</name>
    <dbReference type="NCBI Taxonomy" id="2081970"/>
    <lineage>
        <taxon>Bacteria</taxon>
        <taxon>Bacillati</taxon>
        <taxon>Bacillota</taxon>
        <taxon>Bacilli</taxon>
        <taxon>Bacillales</taxon>
        <taxon>Paenibacillaceae</taxon>
        <taxon>Paenibacillus</taxon>
    </lineage>
</organism>
<feature type="transmembrane region" description="Helical" evidence="7">
    <location>
        <begin position="157"/>
        <end position="178"/>
    </location>
</feature>
<evidence type="ECO:0000259" key="8">
    <source>
        <dbReference type="PROSITE" id="PS50928"/>
    </source>
</evidence>
<evidence type="ECO:0000256" key="4">
    <source>
        <dbReference type="ARBA" id="ARBA00022692"/>
    </source>
</evidence>
<dbReference type="InterPro" id="IPR000515">
    <property type="entry name" value="MetI-like"/>
</dbReference>